<organism evidence="1 2">
    <name type="scientific">Bacteroides fragilis str. 1007-1-F #10</name>
    <dbReference type="NCBI Taxonomy" id="1339295"/>
    <lineage>
        <taxon>Bacteria</taxon>
        <taxon>Pseudomonadati</taxon>
        <taxon>Bacteroidota</taxon>
        <taxon>Bacteroidia</taxon>
        <taxon>Bacteroidales</taxon>
        <taxon>Bacteroidaceae</taxon>
        <taxon>Bacteroides</taxon>
    </lineage>
</organism>
<dbReference type="Proteomes" id="UP000022433">
    <property type="component" value="Unassembled WGS sequence"/>
</dbReference>
<gene>
    <name evidence="1" type="ORF">M104_5159</name>
</gene>
<proteinExistence type="predicted"/>
<name>A0AAN4MUA3_BACFG</name>
<evidence type="ECO:0000313" key="2">
    <source>
        <dbReference type="Proteomes" id="UP000022433"/>
    </source>
</evidence>
<comment type="caution">
    <text evidence="1">The sequence shown here is derived from an EMBL/GenBank/DDBJ whole genome shotgun (WGS) entry which is preliminary data.</text>
</comment>
<dbReference type="EMBL" id="JGEA01000083">
    <property type="protein sequence ID" value="EYA11815.1"/>
    <property type="molecule type" value="Genomic_DNA"/>
</dbReference>
<dbReference type="AlphaFoldDB" id="A0AAN4MUA3"/>
<protein>
    <submittedName>
        <fullName evidence="1">Uncharacterized protein</fullName>
    </submittedName>
</protein>
<evidence type="ECO:0000313" key="1">
    <source>
        <dbReference type="EMBL" id="EYA11815.1"/>
    </source>
</evidence>
<reference evidence="1 2" key="1">
    <citation type="submission" date="2014-02" db="EMBL/GenBank/DDBJ databases">
        <authorList>
            <person name="Sears C."/>
            <person name="Carroll K."/>
            <person name="Sack B.R."/>
            <person name="Qadri F."/>
            <person name="Myers L.L."/>
            <person name="Chung G.-T."/>
            <person name="Escheverria P."/>
            <person name="Fraser C.M."/>
            <person name="Sadzewicz L."/>
            <person name="Shefchek K.A."/>
            <person name="Tallon L."/>
            <person name="Das S.P."/>
            <person name="Daugherty S."/>
            <person name="Mongodin E.F."/>
        </authorList>
    </citation>
    <scope>NUCLEOTIDE SEQUENCE [LARGE SCALE GENOMIC DNA]</scope>
    <source>
        <strain evidence="1 2">1007-1-F #10</strain>
    </source>
</reference>
<sequence length="40" mass="4978">MFPVSAKNIFYFHFWKVKLQMDGRRIKNNRFTLLEENMNI</sequence>
<accession>A0AAN4MUA3</accession>